<proteinExistence type="predicted"/>
<dbReference type="AlphaFoldDB" id="A0A5B7HQ71"/>
<feature type="transmembrane region" description="Helical" evidence="1">
    <location>
        <begin position="62"/>
        <end position="83"/>
    </location>
</feature>
<evidence type="ECO:0000256" key="1">
    <source>
        <dbReference type="SAM" id="Phobius"/>
    </source>
</evidence>
<comment type="caution">
    <text evidence="2">The sequence shown here is derived from an EMBL/GenBank/DDBJ whole genome shotgun (WGS) entry which is preliminary data.</text>
</comment>
<gene>
    <name evidence="2" type="ORF">E2C01_064858</name>
</gene>
<protein>
    <submittedName>
        <fullName evidence="2">Uncharacterized protein</fullName>
    </submittedName>
</protein>
<keyword evidence="3" id="KW-1185">Reference proteome</keyword>
<keyword evidence="1" id="KW-1133">Transmembrane helix</keyword>
<reference evidence="2 3" key="1">
    <citation type="submission" date="2019-05" db="EMBL/GenBank/DDBJ databases">
        <title>Another draft genome of Portunus trituberculatus and its Hox gene families provides insights of decapod evolution.</title>
        <authorList>
            <person name="Jeong J.-H."/>
            <person name="Song I."/>
            <person name="Kim S."/>
            <person name="Choi T."/>
            <person name="Kim D."/>
            <person name="Ryu S."/>
            <person name="Kim W."/>
        </authorList>
    </citation>
    <scope>NUCLEOTIDE SEQUENCE [LARGE SCALE GENOMIC DNA]</scope>
    <source>
        <tissue evidence="2">Muscle</tissue>
    </source>
</reference>
<keyword evidence="1" id="KW-0472">Membrane</keyword>
<sequence>MHLSITRIHSSNFPSGSHSGSIFFFLELSSFFRYLLYCYSFSSSLSYRLHIFLPSRTSSPSSFSFSFFLLFLLLLLHLIYHPIPCSLSSSSRSGGVRSKSRLVKATHSHSAAQRSGFRNECGPRVSLYLQTPR</sequence>
<name>A0A5B7HQ71_PORTR</name>
<keyword evidence="1" id="KW-0812">Transmembrane</keyword>
<evidence type="ECO:0000313" key="2">
    <source>
        <dbReference type="EMBL" id="MPC70604.1"/>
    </source>
</evidence>
<accession>A0A5B7HQ71</accession>
<dbReference type="EMBL" id="VSRR010031427">
    <property type="protein sequence ID" value="MPC70604.1"/>
    <property type="molecule type" value="Genomic_DNA"/>
</dbReference>
<organism evidence="2 3">
    <name type="scientific">Portunus trituberculatus</name>
    <name type="common">Swimming crab</name>
    <name type="synonym">Neptunus trituberculatus</name>
    <dbReference type="NCBI Taxonomy" id="210409"/>
    <lineage>
        <taxon>Eukaryota</taxon>
        <taxon>Metazoa</taxon>
        <taxon>Ecdysozoa</taxon>
        <taxon>Arthropoda</taxon>
        <taxon>Crustacea</taxon>
        <taxon>Multicrustacea</taxon>
        <taxon>Malacostraca</taxon>
        <taxon>Eumalacostraca</taxon>
        <taxon>Eucarida</taxon>
        <taxon>Decapoda</taxon>
        <taxon>Pleocyemata</taxon>
        <taxon>Brachyura</taxon>
        <taxon>Eubrachyura</taxon>
        <taxon>Portunoidea</taxon>
        <taxon>Portunidae</taxon>
        <taxon>Portuninae</taxon>
        <taxon>Portunus</taxon>
    </lineage>
</organism>
<dbReference type="Proteomes" id="UP000324222">
    <property type="component" value="Unassembled WGS sequence"/>
</dbReference>
<feature type="transmembrane region" description="Helical" evidence="1">
    <location>
        <begin position="21"/>
        <end position="42"/>
    </location>
</feature>
<evidence type="ECO:0000313" key="3">
    <source>
        <dbReference type="Proteomes" id="UP000324222"/>
    </source>
</evidence>